<dbReference type="Proteomes" id="UP001224418">
    <property type="component" value="Unassembled WGS sequence"/>
</dbReference>
<dbReference type="RefSeq" id="WP_307355789.1">
    <property type="nucleotide sequence ID" value="NZ_BAAACJ010000037.1"/>
</dbReference>
<dbReference type="Pfam" id="PF13349">
    <property type="entry name" value="DUF4097"/>
    <property type="match status" value="1"/>
</dbReference>
<reference evidence="3 4" key="1">
    <citation type="submission" date="2023-07" db="EMBL/GenBank/DDBJ databases">
        <title>Genomic Encyclopedia of Type Strains, Phase IV (KMG-IV): sequencing the most valuable type-strain genomes for metagenomic binning, comparative biology and taxonomic classification.</title>
        <authorList>
            <person name="Goeker M."/>
        </authorList>
    </citation>
    <scope>NUCLEOTIDE SEQUENCE [LARGE SCALE GENOMIC DNA]</scope>
    <source>
        <strain evidence="3 4">DSM 1400</strain>
    </source>
</reference>
<organism evidence="3 4">
    <name type="scientific">Hathewaya limosa</name>
    <name type="common">Clostridium limosum</name>
    <dbReference type="NCBI Taxonomy" id="1536"/>
    <lineage>
        <taxon>Bacteria</taxon>
        <taxon>Bacillati</taxon>
        <taxon>Bacillota</taxon>
        <taxon>Clostridia</taxon>
        <taxon>Eubacteriales</taxon>
        <taxon>Clostridiaceae</taxon>
        <taxon>Hathewaya</taxon>
    </lineage>
</organism>
<comment type="caution">
    <text evidence="3">The sequence shown here is derived from an EMBL/GenBank/DDBJ whole genome shotgun (WGS) entry which is preliminary data.</text>
</comment>
<evidence type="ECO:0000313" key="3">
    <source>
        <dbReference type="EMBL" id="MDQ0479865.1"/>
    </source>
</evidence>
<protein>
    <submittedName>
        <fullName evidence="3">DUF4097 and DUF4098 domain-containing protein YvlB</fullName>
    </submittedName>
</protein>
<feature type="transmembrane region" description="Helical" evidence="1">
    <location>
        <begin position="62"/>
        <end position="80"/>
    </location>
</feature>
<keyword evidence="1" id="KW-1133">Transmembrane helix</keyword>
<evidence type="ECO:0000259" key="2">
    <source>
        <dbReference type="Pfam" id="PF13349"/>
    </source>
</evidence>
<gene>
    <name evidence="3" type="ORF">QOZ93_001607</name>
</gene>
<keyword evidence="4" id="KW-1185">Reference proteome</keyword>
<proteinExistence type="predicted"/>
<evidence type="ECO:0000256" key="1">
    <source>
        <dbReference type="SAM" id="Phobius"/>
    </source>
</evidence>
<feature type="domain" description="DUF4097" evidence="2">
    <location>
        <begin position="135"/>
        <end position="286"/>
    </location>
</feature>
<name>A0ABU0JS28_HATLI</name>
<keyword evidence="1" id="KW-0472">Membrane</keyword>
<accession>A0ABU0JS28</accession>
<feature type="transmembrane region" description="Helical" evidence="1">
    <location>
        <begin position="31"/>
        <end position="50"/>
    </location>
</feature>
<sequence>MKKVGSITSAIGFIFIGLVLGIRCINLNIAYFMSRFWFILFIILGIEVVYASKRRDKYKAQFNYLIILVFIISIGMRGYLGFSTICDNKQIGLNEIIFNNEDLKTKFKNLVYFSDNVYDQNEVEVYDKLNIDCNIDKLKVNLVNGDVEIKKSEDKKIRVEAIVTLKNDKFKEKYKIDATRNGREYKLNFKDKNIKCSDITLYVPDGKQLDISDVNGDIKCFDQSLKVDFNINNVNGDTELQGDIKECKVSIINGDIKIKNDKFRMLKLKTVNGDVELDTQEKNINAYINSSLGTCTLNDEKEKSIEKILGNGTSKLEIKVSTGLVKVNTEG</sequence>
<keyword evidence="1" id="KW-0812">Transmembrane</keyword>
<evidence type="ECO:0000313" key="4">
    <source>
        <dbReference type="Proteomes" id="UP001224418"/>
    </source>
</evidence>
<dbReference type="InterPro" id="IPR025164">
    <property type="entry name" value="Toastrack_DUF4097"/>
</dbReference>
<dbReference type="EMBL" id="JAUSWN010000012">
    <property type="protein sequence ID" value="MDQ0479865.1"/>
    <property type="molecule type" value="Genomic_DNA"/>
</dbReference>